<dbReference type="InterPro" id="IPR051726">
    <property type="entry name" value="Chitin_Synth_Reg"/>
</dbReference>
<gene>
    <name evidence="3" type="ORF">A9F13_13g01408</name>
</gene>
<feature type="compositionally biased region" description="Basic and acidic residues" evidence="2">
    <location>
        <begin position="473"/>
        <end position="483"/>
    </location>
</feature>
<dbReference type="SMART" id="SM00671">
    <property type="entry name" value="SEL1"/>
    <property type="match status" value="4"/>
</dbReference>
<name>A0AA91PXQ2_CLALS</name>
<dbReference type="AlphaFoldDB" id="A0AA91PXQ2"/>
<organism evidence="3 4">
    <name type="scientific">Clavispora lusitaniae</name>
    <name type="common">Candida lusitaniae</name>
    <dbReference type="NCBI Taxonomy" id="36911"/>
    <lineage>
        <taxon>Eukaryota</taxon>
        <taxon>Fungi</taxon>
        <taxon>Dikarya</taxon>
        <taxon>Ascomycota</taxon>
        <taxon>Saccharomycotina</taxon>
        <taxon>Pichiomycetes</taxon>
        <taxon>Metschnikowiaceae</taxon>
        <taxon>Clavispora</taxon>
    </lineage>
</organism>
<feature type="compositionally biased region" description="Polar residues" evidence="2">
    <location>
        <begin position="159"/>
        <end position="168"/>
    </location>
</feature>
<dbReference type="InterPro" id="IPR011990">
    <property type="entry name" value="TPR-like_helical_dom_sf"/>
</dbReference>
<dbReference type="KEGG" id="clus:A9F13_13g01408"/>
<feature type="compositionally biased region" description="Polar residues" evidence="2">
    <location>
        <begin position="68"/>
        <end position="84"/>
    </location>
</feature>
<feature type="compositionally biased region" description="Basic and acidic residues" evidence="2">
    <location>
        <begin position="25"/>
        <end position="34"/>
    </location>
</feature>
<keyword evidence="1" id="KW-0677">Repeat</keyword>
<proteinExistence type="predicted"/>
<feature type="region of interest" description="Disordered" evidence="2">
    <location>
        <begin position="157"/>
        <end position="186"/>
    </location>
</feature>
<dbReference type="SUPFAM" id="SSF81901">
    <property type="entry name" value="HCP-like"/>
    <property type="match status" value="2"/>
</dbReference>
<dbReference type="Proteomes" id="UP000195602">
    <property type="component" value="Unassembled WGS sequence"/>
</dbReference>
<comment type="caution">
    <text evidence="3">The sequence shown here is derived from an EMBL/GenBank/DDBJ whole genome shotgun (WGS) entry which is preliminary data.</text>
</comment>
<feature type="compositionally biased region" description="Low complexity" evidence="2">
    <location>
        <begin position="104"/>
        <end position="121"/>
    </location>
</feature>
<sequence length="971" mass="109580">MGLLTKFKSDDKRKGFSLKPSSSKLNKELKRNHTSESSVTEASEFSSTASASSYSSQDSHRKEPPKQFASTSRPDPHVSPSTSHIAYPAPQKAPLAVNRRSHPSYRQSSISSSSIASNNYAGGIKPPYLDATQNSQRRISQKSMSMNVLTKNHRASMSIPHSVSTTQLSDTSTMETSSEYESESDAAHKHPYYEQWKQYYAALASYKTPQNERDPEAYYRTMNAVSPQISPDLGERNHSYFNTASPRYYNSNFEHAFEDTHNSKFLMKSRQSTIRSTRSFSVPSIAPRIQPSAISNRSVSVNVESEDSPSPKEEEEDFTGAKPSVLGSSNKVNTASLAHGLSKLTMEEQPTADISDYEAFFFNESGELEEQLVEEQNGSSSASPKEDARNSIEENSPATPDPQQQPFGHTHAILSPELTGPELERASLPQKLSQPPSLPASYGSVSRTSSRDSASSFNSLQSEKKFKVGNSRRIVDHETDSVKRASRFVPPMPGPPPPQLRNSYFQSPDASPMRNSVASFPIQNAAYLQQIQQQIQQLQQMQQMHMPGFTNGRMPFSSSPSPPPPKSTDDTINNAIEEFVYLRNIIAAGNKSFEFRLKWVKMLLEACNYKLFAYINIRGKSIPSDQIATNKQFFIKSFLTHLQKLLKELEGSSDPSDLKIFAEACYLYGCLLKHEYVPKYEQDFGIVRDDEEAERYLLKCLDMYPGFFKAHFQLGDLYEQQNTEEKFEMALAHYKESARMGFNRAIYQVAMLLLTVPSIRSTKFLKYLRNLSDINMNSKDIVLSGFDRNELEEVVGLASFQLGKIYEGIYPGDLNPEDEFIAECLEIAPVNYVKSLTYYNRAAKLHCLQAQVKLGYIYENGELNRRKNANKSIQWFIKASTSPLKFKRHPEALLGVSRWFMRGSNEESKHIPHPDPQRAVIWCERACKEFNYPEAFYVMGTYAEMGLVEGTPKEWFDNAYSLGFIPPDQIA</sequence>
<accession>A0AA91PXQ2</accession>
<evidence type="ECO:0000313" key="4">
    <source>
        <dbReference type="Proteomes" id="UP000195602"/>
    </source>
</evidence>
<evidence type="ECO:0008006" key="5">
    <source>
        <dbReference type="Google" id="ProtNLM"/>
    </source>
</evidence>
<dbReference type="Pfam" id="PF08238">
    <property type="entry name" value="Sel1"/>
    <property type="match status" value="5"/>
</dbReference>
<evidence type="ECO:0000256" key="1">
    <source>
        <dbReference type="ARBA" id="ARBA00022737"/>
    </source>
</evidence>
<evidence type="ECO:0000256" key="2">
    <source>
        <dbReference type="SAM" id="MobiDB-lite"/>
    </source>
</evidence>
<dbReference type="PANTHER" id="PTHR46430">
    <property type="entry name" value="PROTEIN SKT5-RELATED"/>
    <property type="match status" value="1"/>
</dbReference>
<feature type="region of interest" description="Disordered" evidence="2">
    <location>
        <begin position="369"/>
        <end position="498"/>
    </location>
</feature>
<feature type="region of interest" description="Disordered" evidence="2">
    <location>
        <begin position="296"/>
        <end position="329"/>
    </location>
</feature>
<feature type="region of interest" description="Disordered" evidence="2">
    <location>
        <begin position="1"/>
        <end position="140"/>
    </location>
</feature>
<feature type="compositionally biased region" description="Low complexity" evidence="2">
    <location>
        <begin position="35"/>
        <end position="56"/>
    </location>
</feature>
<dbReference type="PANTHER" id="PTHR46430:SF3">
    <property type="entry name" value="ACTIVATOR OF C KINASE PROTEIN 1"/>
    <property type="match status" value="1"/>
</dbReference>
<reference evidence="3 4" key="1">
    <citation type="submission" date="2017-04" db="EMBL/GenBank/DDBJ databases">
        <title>Draft genome of the yeast Clavispora lusitaniae type strain CBS 6936.</title>
        <authorList>
            <person name="Durrens P."/>
            <person name="Klopp C."/>
            <person name="Biteau N."/>
            <person name="Fitton-Ouhabi V."/>
            <person name="Dementhon K."/>
            <person name="Accoceberry I."/>
            <person name="Sherman D.J."/>
            <person name="Noel T."/>
        </authorList>
    </citation>
    <scope>NUCLEOTIDE SEQUENCE [LARGE SCALE GENOMIC DNA]</scope>
    <source>
        <strain evidence="3 4">CBS 6936</strain>
    </source>
</reference>
<dbReference type="InterPro" id="IPR006597">
    <property type="entry name" value="Sel1-like"/>
</dbReference>
<feature type="compositionally biased region" description="Polar residues" evidence="2">
    <location>
        <begin position="131"/>
        <end position="140"/>
    </location>
</feature>
<evidence type="ECO:0000313" key="3">
    <source>
        <dbReference type="EMBL" id="OVF07435.1"/>
    </source>
</evidence>
<feature type="compositionally biased region" description="Low complexity" evidence="2">
    <location>
        <begin position="426"/>
        <end position="459"/>
    </location>
</feature>
<feature type="compositionally biased region" description="Polar residues" evidence="2">
    <location>
        <begin position="393"/>
        <end position="407"/>
    </location>
</feature>
<dbReference type="EMBL" id="LYUB02000013">
    <property type="protein sequence ID" value="OVF07435.1"/>
    <property type="molecule type" value="Genomic_DNA"/>
</dbReference>
<dbReference type="Gene3D" id="1.25.40.10">
    <property type="entry name" value="Tetratricopeptide repeat domain"/>
    <property type="match status" value="2"/>
</dbReference>
<protein>
    <recommendedName>
        <fullName evidence="5">Activator of C kinase protein</fullName>
    </recommendedName>
</protein>